<organism evidence="1 2">
    <name type="scientific">Eumeta variegata</name>
    <name type="common">Bagworm moth</name>
    <name type="synonym">Eumeta japonica</name>
    <dbReference type="NCBI Taxonomy" id="151549"/>
    <lineage>
        <taxon>Eukaryota</taxon>
        <taxon>Metazoa</taxon>
        <taxon>Ecdysozoa</taxon>
        <taxon>Arthropoda</taxon>
        <taxon>Hexapoda</taxon>
        <taxon>Insecta</taxon>
        <taxon>Pterygota</taxon>
        <taxon>Neoptera</taxon>
        <taxon>Endopterygota</taxon>
        <taxon>Lepidoptera</taxon>
        <taxon>Glossata</taxon>
        <taxon>Ditrysia</taxon>
        <taxon>Tineoidea</taxon>
        <taxon>Psychidae</taxon>
        <taxon>Oiketicinae</taxon>
        <taxon>Eumeta</taxon>
    </lineage>
</organism>
<sequence length="220" mass="25219">MAHDPSQRHQSLAGVTLKLCRILENLSSPIRAMWPARHRFNWQTRFAFGPKDTMFESSQANRRKSFQLMFKAFALCLEEHVMPCGPGVPRRLTIARGRTDRGLARGVSREAWESRGSKKIREVEGDDAVNERKAQRWFNCFISGALTLVEHSSSGHPPIWDTEESNIEAIELWDSLGLSKGTIDRYLKSFCKPQKSCRIVPHELMKIVHNIEQEFANNLD</sequence>
<evidence type="ECO:0000313" key="1">
    <source>
        <dbReference type="EMBL" id="GBP34756.1"/>
    </source>
</evidence>
<evidence type="ECO:0000313" key="2">
    <source>
        <dbReference type="Proteomes" id="UP000299102"/>
    </source>
</evidence>
<dbReference type="AlphaFoldDB" id="A0A4C1V8E8"/>
<proteinExistence type="predicted"/>
<keyword evidence="2" id="KW-1185">Reference proteome</keyword>
<dbReference type="EMBL" id="BGZK01000293">
    <property type="protein sequence ID" value="GBP34756.1"/>
    <property type="molecule type" value="Genomic_DNA"/>
</dbReference>
<name>A0A4C1V8E8_EUMVA</name>
<reference evidence="1 2" key="1">
    <citation type="journal article" date="2019" name="Commun. Biol.">
        <title>The bagworm genome reveals a unique fibroin gene that provides high tensile strength.</title>
        <authorList>
            <person name="Kono N."/>
            <person name="Nakamura H."/>
            <person name="Ohtoshi R."/>
            <person name="Tomita M."/>
            <person name="Numata K."/>
            <person name="Arakawa K."/>
        </authorList>
    </citation>
    <scope>NUCLEOTIDE SEQUENCE [LARGE SCALE GENOMIC DNA]</scope>
</reference>
<comment type="caution">
    <text evidence="1">The sequence shown here is derived from an EMBL/GenBank/DDBJ whole genome shotgun (WGS) entry which is preliminary data.</text>
</comment>
<dbReference type="Proteomes" id="UP000299102">
    <property type="component" value="Unassembled WGS sequence"/>
</dbReference>
<protein>
    <submittedName>
        <fullName evidence="1">Uncharacterized protein</fullName>
    </submittedName>
</protein>
<gene>
    <name evidence="1" type="ORF">EVAR_25761_1</name>
</gene>
<accession>A0A4C1V8E8</accession>